<name>A0A160M7J4_9BACI</name>
<feature type="chain" id="PRO_5007818068" description="DUF676 domain-containing protein" evidence="1">
    <location>
        <begin position="23"/>
        <end position="485"/>
    </location>
</feature>
<evidence type="ECO:0000256" key="1">
    <source>
        <dbReference type="SAM" id="SignalP"/>
    </source>
</evidence>
<dbReference type="KEGG" id="bon:A361_01785"/>
<dbReference type="Gene3D" id="3.40.50.1820">
    <property type="entry name" value="alpha/beta hydrolase"/>
    <property type="match status" value="1"/>
</dbReference>
<evidence type="ECO:0000259" key="2">
    <source>
        <dbReference type="Pfam" id="PF05057"/>
    </source>
</evidence>
<dbReference type="SUPFAM" id="SSF53474">
    <property type="entry name" value="alpha/beta-Hydrolases"/>
    <property type="match status" value="1"/>
</dbReference>
<dbReference type="Pfam" id="PF05057">
    <property type="entry name" value="DUF676"/>
    <property type="match status" value="1"/>
</dbReference>
<accession>A0A160M7J4</accession>
<organism evidence="3 4">
    <name type="scientific">Cytobacillus oceanisediminis 2691</name>
    <dbReference type="NCBI Taxonomy" id="1196031"/>
    <lineage>
        <taxon>Bacteria</taxon>
        <taxon>Bacillati</taxon>
        <taxon>Bacillota</taxon>
        <taxon>Bacilli</taxon>
        <taxon>Bacillales</taxon>
        <taxon>Bacillaceae</taxon>
        <taxon>Cytobacillus</taxon>
    </lineage>
</organism>
<keyword evidence="1" id="KW-0732">Signal</keyword>
<dbReference type="AlphaFoldDB" id="A0A160M7J4"/>
<dbReference type="InterPro" id="IPR007751">
    <property type="entry name" value="DUF676_lipase-like"/>
</dbReference>
<proteinExistence type="predicted"/>
<sequence length="485" mass="53173">MIKQMAGVIFCMMLIFPGMVKAGGFGGDDSGTPGYWYAGEAPSSIDPSKSPLVFVHGYNNSSAVWHEGNDMYEVALANGYETAFIDLHHDRDMWTNGTILAEKLQEMYHHFGGKKLVVIGYSKGGVDIQTALVHYNAHPYVSNVISLSSPHFGTQLADLAHSSAAWWLAALLGNNNEATESLQTGNMQYFRSLTDSHQNAAKNRYYTLGGTKWGSFGSATYWGGLYLSQYGKSDGVITAVNSRLPGASVVQEGSWNHTTIREGSHTFPVFRPYTTITQPAAVFSPASSGSAARQPGTHSIVKGGKAVSAISEQFSVEENVESMTVSFLSEKNLSALKLTSPDGKEYKTKKAYQEESEFFKGAWVHQFEIDYPKVGNWALKAPANAAYLYTVALDSPLNDKILGKSAKSHKTFNTKWVLFGFDSSGKKLQQKANGEKTGLMTESDFTHEGVYNVTTEVKGQTENGKPFERTIIESFYVDQSGKRYK</sequence>
<feature type="domain" description="DUF676" evidence="2">
    <location>
        <begin position="53"/>
        <end position="167"/>
    </location>
</feature>
<dbReference type="Proteomes" id="UP000077856">
    <property type="component" value="Chromosome"/>
</dbReference>
<reference evidence="3 4" key="1">
    <citation type="submission" date="2016-04" db="EMBL/GenBank/DDBJ databases">
        <title>Complete genome sequence of Bacillus oceanisediminis strain 2691.</title>
        <authorList>
            <person name="Jeong H."/>
            <person name="Kim H.J."/>
            <person name="Lee D.-W."/>
        </authorList>
    </citation>
    <scope>NUCLEOTIDE SEQUENCE [LARGE SCALE GENOMIC DNA]</scope>
    <source>
        <strain evidence="3 4">2691</strain>
    </source>
</reference>
<evidence type="ECO:0000313" key="4">
    <source>
        <dbReference type="Proteomes" id="UP000077856"/>
    </source>
</evidence>
<evidence type="ECO:0000313" key="3">
    <source>
        <dbReference type="EMBL" id="AND37928.1"/>
    </source>
</evidence>
<protein>
    <recommendedName>
        <fullName evidence="2">DUF676 domain-containing protein</fullName>
    </recommendedName>
</protein>
<dbReference type="STRING" id="1196031.A361_01785"/>
<dbReference type="RefSeq" id="WP_019382395.1">
    <property type="nucleotide sequence ID" value="NZ_CP015506.1"/>
</dbReference>
<dbReference type="InterPro" id="IPR029058">
    <property type="entry name" value="AB_hydrolase_fold"/>
</dbReference>
<feature type="signal peptide" evidence="1">
    <location>
        <begin position="1"/>
        <end position="22"/>
    </location>
</feature>
<gene>
    <name evidence="3" type="ORF">A361_01785</name>
</gene>
<dbReference type="EMBL" id="CP015506">
    <property type="protein sequence ID" value="AND37928.1"/>
    <property type="molecule type" value="Genomic_DNA"/>
</dbReference>
<dbReference type="eggNOG" id="COG1075">
    <property type="taxonomic scope" value="Bacteria"/>
</dbReference>